<evidence type="ECO:0000313" key="1">
    <source>
        <dbReference type="EMBL" id="WMV30342.1"/>
    </source>
</evidence>
<protein>
    <submittedName>
        <fullName evidence="1">Uncharacterized protein</fullName>
    </submittedName>
</protein>
<proteinExistence type="predicted"/>
<gene>
    <name evidence="1" type="ORF">MTR67_023727</name>
</gene>
<dbReference type="InterPro" id="IPR043502">
    <property type="entry name" value="DNA/RNA_pol_sf"/>
</dbReference>
<dbReference type="EMBL" id="CP133616">
    <property type="protein sequence ID" value="WMV30342.1"/>
    <property type="molecule type" value="Genomic_DNA"/>
</dbReference>
<dbReference type="Gene3D" id="3.30.70.270">
    <property type="match status" value="1"/>
</dbReference>
<dbReference type="Proteomes" id="UP001234989">
    <property type="component" value="Chromosome 5"/>
</dbReference>
<organism evidence="1 2">
    <name type="scientific">Solanum verrucosum</name>
    <dbReference type="NCBI Taxonomy" id="315347"/>
    <lineage>
        <taxon>Eukaryota</taxon>
        <taxon>Viridiplantae</taxon>
        <taxon>Streptophyta</taxon>
        <taxon>Embryophyta</taxon>
        <taxon>Tracheophyta</taxon>
        <taxon>Spermatophyta</taxon>
        <taxon>Magnoliopsida</taxon>
        <taxon>eudicotyledons</taxon>
        <taxon>Gunneridae</taxon>
        <taxon>Pentapetalae</taxon>
        <taxon>asterids</taxon>
        <taxon>lamiids</taxon>
        <taxon>Solanales</taxon>
        <taxon>Solanaceae</taxon>
        <taxon>Solanoideae</taxon>
        <taxon>Solaneae</taxon>
        <taxon>Solanum</taxon>
    </lineage>
</organism>
<dbReference type="SUPFAM" id="SSF56672">
    <property type="entry name" value="DNA/RNA polymerases"/>
    <property type="match status" value="1"/>
</dbReference>
<reference evidence="1" key="1">
    <citation type="submission" date="2023-08" db="EMBL/GenBank/DDBJ databases">
        <title>A de novo genome assembly of Solanum verrucosum Schlechtendal, a Mexican diploid species geographically isolated from the other diploid A-genome species in potato relatives.</title>
        <authorList>
            <person name="Hosaka K."/>
        </authorList>
    </citation>
    <scope>NUCLEOTIDE SEQUENCE</scope>
    <source>
        <tissue evidence="1">Young leaves</tissue>
    </source>
</reference>
<name>A0AAF0QU31_SOLVR</name>
<keyword evidence="2" id="KW-1185">Reference proteome</keyword>
<dbReference type="AlphaFoldDB" id="A0AAF0QU31"/>
<accession>A0AAF0QU31</accession>
<evidence type="ECO:0000313" key="2">
    <source>
        <dbReference type="Proteomes" id="UP001234989"/>
    </source>
</evidence>
<sequence length="209" mass="23748">MEGFSSIAALLIVLTQKKVKILWLEACEKSFQELKDRLPSTQVLTLLEGTNGFVIYCDTSRIGLGKVETHGLSLGPRPMGGSRQSRSKDQGPFRALYALLHLGYTLGRDNMRQRWPHVGDYDVGRCICFVRAGPDLIELEMLDFLINMGMDWLKPCYANVDYREKTVRFQFPREVVQGWGLHGRKDPMDENPSYLDYKALTSLNIGDLT</sequence>
<dbReference type="InterPro" id="IPR043128">
    <property type="entry name" value="Rev_trsase/Diguanyl_cyclase"/>
</dbReference>